<proteinExistence type="predicted"/>
<keyword evidence="3" id="KW-1185">Reference proteome</keyword>
<name>A0AAE0JWP7_9PEZI</name>
<dbReference type="AlphaFoldDB" id="A0AAE0JWP7"/>
<comment type="caution">
    <text evidence="2">The sequence shown here is derived from an EMBL/GenBank/DDBJ whole genome shotgun (WGS) entry which is preliminary data.</text>
</comment>
<evidence type="ECO:0000313" key="2">
    <source>
        <dbReference type="EMBL" id="KAK3365754.1"/>
    </source>
</evidence>
<protein>
    <submittedName>
        <fullName evidence="2">Uncharacterized protein</fullName>
    </submittedName>
</protein>
<accession>A0AAE0JWP7</accession>
<reference evidence="2" key="1">
    <citation type="journal article" date="2023" name="Mol. Phylogenet. Evol.">
        <title>Genome-scale phylogeny and comparative genomics of the fungal order Sordariales.</title>
        <authorList>
            <person name="Hensen N."/>
            <person name="Bonometti L."/>
            <person name="Westerberg I."/>
            <person name="Brannstrom I.O."/>
            <person name="Guillou S."/>
            <person name="Cros-Aarteil S."/>
            <person name="Calhoun S."/>
            <person name="Haridas S."/>
            <person name="Kuo A."/>
            <person name="Mondo S."/>
            <person name="Pangilinan J."/>
            <person name="Riley R."/>
            <person name="LaButti K."/>
            <person name="Andreopoulos B."/>
            <person name="Lipzen A."/>
            <person name="Chen C."/>
            <person name="Yan M."/>
            <person name="Daum C."/>
            <person name="Ng V."/>
            <person name="Clum A."/>
            <person name="Steindorff A."/>
            <person name="Ohm R.A."/>
            <person name="Martin F."/>
            <person name="Silar P."/>
            <person name="Natvig D.O."/>
            <person name="Lalanne C."/>
            <person name="Gautier V."/>
            <person name="Ament-Velasquez S.L."/>
            <person name="Kruys A."/>
            <person name="Hutchinson M.I."/>
            <person name="Powell A.J."/>
            <person name="Barry K."/>
            <person name="Miller A.N."/>
            <person name="Grigoriev I.V."/>
            <person name="Debuchy R."/>
            <person name="Gladieux P."/>
            <person name="Hiltunen Thoren M."/>
            <person name="Johannesson H."/>
        </authorList>
    </citation>
    <scope>NUCLEOTIDE SEQUENCE</scope>
    <source>
        <strain evidence="2">CBS 958.72</strain>
    </source>
</reference>
<sequence>MADIDSLGATTSRYPGSLGHHDDDDGTDSDSDSNSDSSSLGEDTGGAFHDHSHPTFLRAPRFRATAAPDQGRHPAHRDHPVPDQLLPEIFSPQRRGGDKYVAGGLAAELRDWLVEIKRSEFADDGEGGTAGKQKQPAAAAAVRVGIDKVRPGGPGLTLVAGRVLPAGSGGGSSNVVHAILAGEGRRPEVLDTAGGGSSSSHGVVSPGAVVAISPPAWDAELLHRRWAVVYRWEVAGRDPAGGGGGGGG</sequence>
<gene>
    <name evidence="2" type="ORF">B0T24DRAFT_636644</name>
</gene>
<dbReference type="Proteomes" id="UP001287356">
    <property type="component" value="Unassembled WGS sequence"/>
</dbReference>
<feature type="region of interest" description="Disordered" evidence="1">
    <location>
        <begin position="1"/>
        <end position="91"/>
    </location>
</feature>
<dbReference type="EMBL" id="JAULSN010000008">
    <property type="protein sequence ID" value="KAK3365754.1"/>
    <property type="molecule type" value="Genomic_DNA"/>
</dbReference>
<reference evidence="2" key="2">
    <citation type="submission" date="2023-06" db="EMBL/GenBank/DDBJ databases">
        <authorList>
            <consortium name="Lawrence Berkeley National Laboratory"/>
            <person name="Haridas S."/>
            <person name="Hensen N."/>
            <person name="Bonometti L."/>
            <person name="Westerberg I."/>
            <person name="Brannstrom I.O."/>
            <person name="Guillou S."/>
            <person name="Cros-Aarteil S."/>
            <person name="Calhoun S."/>
            <person name="Kuo A."/>
            <person name="Mondo S."/>
            <person name="Pangilinan J."/>
            <person name="Riley R."/>
            <person name="Labutti K."/>
            <person name="Andreopoulos B."/>
            <person name="Lipzen A."/>
            <person name="Chen C."/>
            <person name="Yanf M."/>
            <person name="Daum C."/>
            <person name="Ng V."/>
            <person name="Clum A."/>
            <person name="Steindorff A."/>
            <person name="Ohm R."/>
            <person name="Martin F."/>
            <person name="Silar P."/>
            <person name="Natvig D."/>
            <person name="Lalanne C."/>
            <person name="Gautier V."/>
            <person name="Ament-Velasquez S.L."/>
            <person name="Kruys A."/>
            <person name="Hutchinson M.I."/>
            <person name="Powell A.J."/>
            <person name="Barry K."/>
            <person name="Miller A.N."/>
            <person name="Grigoriev I.V."/>
            <person name="Debuchy R."/>
            <person name="Gladieux P."/>
            <person name="Thoren M.H."/>
            <person name="Johannesson H."/>
        </authorList>
    </citation>
    <scope>NUCLEOTIDE SEQUENCE</scope>
    <source>
        <strain evidence="2">CBS 958.72</strain>
    </source>
</reference>
<evidence type="ECO:0000256" key="1">
    <source>
        <dbReference type="SAM" id="MobiDB-lite"/>
    </source>
</evidence>
<evidence type="ECO:0000313" key="3">
    <source>
        <dbReference type="Proteomes" id="UP001287356"/>
    </source>
</evidence>
<organism evidence="2 3">
    <name type="scientific">Lasiosphaeria ovina</name>
    <dbReference type="NCBI Taxonomy" id="92902"/>
    <lineage>
        <taxon>Eukaryota</taxon>
        <taxon>Fungi</taxon>
        <taxon>Dikarya</taxon>
        <taxon>Ascomycota</taxon>
        <taxon>Pezizomycotina</taxon>
        <taxon>Sordariomycetes</taxon>
        <taxon>Sordariomycetidae</taxon>
        <taxon>Sordariales</taxon>
        <taxon>Lasiosphaeriaceae</taxon>
        <taxon>Lasiosphaeria</taxon>
    </lineage>
</organism>
<feature type="compositionally biased region" description="Acidic residues" evidence="1">
    <location>
        <begin position="24"/>
        <end position="33"/>
    </location>
</feature>